<gene>
    <name evidence="1" type="ORF">PISMIDRAFT_673795</name>
</gene>
<dbReference type="Proteomes" id="UP000054018">
    <property type="component" value="Unassembled WGS sequence"/>
</dbReference>
<organism evidence="1 2">
    <name type="scientific">Pisolithus microcarpus 441</name>
    <dbReference type="NCBI Taxonomy" id="765257"/>
    <lineage>
        <taxon>Eukaryota</taxon>
        <taxon>Fungi</taxon>
        <taxon>Dikarya</taxon>
        <taxon>Basidiomycota</taxon>
        <taxon>Agaricomycotina</taxon>
        <taxon>Agaricomycetes</taxon>
        <taxon>Agaricomycetidae</taxon>
        <taxon>Boletales</taxon>
        <taxon>Sclerodermatineae</taxon>
        <taxon>Pisolithaceae</taxon>
        <taxon>Pisolithus</taxon>
    </lineage>
</organism>
<name>A0A0C9YT27_9AGAM</name>
<dbReference type="AlphaFoldDB" id="A0A0C9YT27"/>
<proteinExistence type="predicted"/>
<accession>A0A0C9YT27</accession>
<reference evidence="2" key="2">
    <citation type="submission" date="2015-01" db="EMBL/GenBank/DDBJ databases">
        <title>Evolutionary Origins and Diversification of the Mycorrhizal Mutualists.</title>
        <authorList>
            <consortium name="DOE Joint Genome Institute"/>
            <consortium name="Mycorrhizal Genomics Consortium"/>
            <person name="Kohler A."/>
            <person name="Kuo A."/>
            <person name="Nagy L.G."/>
            <person name="Floudas D."/>
            <person name="Copeland A."/>
            <person name="Barry K.W."/>
            <person name="Cichocki N."/>
            <person name="Veneault-Fourrey C."/>
            <person name="LaButti K."/>
            <person name="Lindquist E.A."/>
            <person name="Lipzen A."/>
            <person name="Lundell T."/>
            <person name="Morin E."/>
            <person name="Murat C."/>
            <person name="Riley R."/>
            <person name="Ohm R."/>
            <person name="Sun H."/>
            <person name="Tunlid A."/>
            <person name="Henrissat B."/>
            <person name="Grigoriev I.V."/>
            <person name="Hibbett D.S."/>
            <person name="Martin F."/>
        </authorList>
    </citation>
    <scope>NUCLEOTIDE SEQUENCE [LARGE SCALE GENOMIC DNA]</scope>
    <source>
        <strain evidence="2">441</strain>
    </source>
</reference>
<reference evidence="1 2" key="1">
    <citation type="submission" date="2014-04" db="EMBL/GenBank/DDBJ databases">
        <authorList>
            <consortium name="DOE Joint Genome Institute"/>
            <person name="Kuo A."/>
            <person name="Kohler A."/>
            <person name="Costa M.D."/>
            <person name="Nagy L.G."/>
            <person name="Floudas D."/>
            <person name="Copeland A."/>
            <person name="Barry K.W."/>
            <person name="Cichocki N."/>
            <person name="Veneault-Fourrey C."/>
            <person name="LaButti K."/>
            <person name="Lindquist E.A."/>
            <person name="Lipzen A."/>
            <person name="Lundell T."/>
            <person name="Morin E."/>
            <person name="Murat C."/>
            <person name="Sun H."/>
            <person name="Tunlid A."/>
            <person name="Henrissat B."/>
            <person name="Grigoriev I.V."/>
            <person name="Hibbett D.S."/>
            <person name="Martin F."/>
            <person name="Nordberg H.P."/>
            <person name="Cantor M.N."/>
            <person name="Hua S.X."/>
        </authorList>
    </citation>
    <scope>NUCLEOTIDE SEQUENCE [LARGE SCALE GENOMIC DNA]</scope>
    <source>
        <strain evidence="1 2">441</strain>
    </source>
</reference>
<evidence type="ECO:0000313" key="1">
    <source>
        <dbReference type="EMBL" id="KIK28100.1"/>
    </source>
</evidence>
<evidence type="ECO:0000313" key="2">
    <source>
        <dbReference type="Proteomes" id="UP000054018"/>
    </source>
</evidence>
<keyword evidence="2" id="KW-1185">Reference proteome</keyword>
<sequence>MTGEASRFNLTDSDVVLVCATLLIHVPVRRNISSLWMNDHSLPAEVSARKLSDIRLHSSDRFLSNPSRIMARQE</sequence>
<protein>
    <submittedName>
        <fullName evidence="1">Uncharacterized protein</fullName>
    </submittedName>
</protein>
<dbReference type="HOGENOM" id="CLU_2688773_0_0_1"/>
<dbReference type="EMBL" id="KN833693">
    <property type="protein sequence ID" value="KIK28100.1"/>
    <property type="molecule type" value="Genomic_DNA"/>
</dbReference>